<reference evidence="1" key="1">
    <citation type="submission" date="2018-12" db="EMBL/GenBank/DDBJ databases">
        <authorList>
            <person name="Will S."/>
            <person name="Neumann-Schaal M."/>
            <person name="Henke P."/>
        </authorList>
    </citation>
    <scope>NUCLEOTIDE SEQUENCE</scope>
    <source>
        <strain evidence="1">PCC 7102</strain>
    </source>
</reference>
<dbReference type="OrthoDB" id="436996at2"/>
<dbReference type="EMBL" id="RSCL01000007">
    <property type="protein sequence ID" value="RUT06092.1"/>
    <property type="molecule type" value="Genomic_DNA"/>
</dbReference>
<reference evidence="1" key="2">
    <citation type="journal article" date="2019" name="Genome Biol. Evol.">
        <title>Day and night: Metabolic profiles and evolutionary relationships of six axenic non-marine cyanobacteria.</title>
        <authorList>
            <person name="Will S.E."/>
            <person name="Henke P."/>
            <person name="Boedeker C."/>
            <person name="Huang S."/>
            <person name="Brinkmann H."/>
            <person name="Rohde M."/>
            <person name="Jarek M."/>
            <person name="Friedl T."/>
            <person name="Seufert S."/>
            <person name="Schumacher M."/>
            <person name="Overmann J."/>
            <person name="Neumann-Schaal M."/>
            <person name="Petersen J."/>
        </authorList>
    </citation>
    <scope>NUCLEOTIDE SEQUENCE [LARGE SCALE GENOMIC DNA]</scope>
    <source>
        <strain evidence="1">PCC 7102</strain>
    </source>
</reference>
<evidence type="ECO:0000313" key="1">
    <source>
        <dbReference type="EMBL" id="RUT06092.1"/>
    </source>
</evidence>
<proteinExistence type="predicted"/>
<sequence>MAITNKKRKFGLLFTSATILVPKVGYAQTNTDLSELDKFSNQETSPSISQPELAPLELSKHEGKAADLILNNTFIQPETASAPELSTIQENSNLKPINANNTISQACSAENIEKPEFSQSGKQFCKPNNSKDKLEIQPDVVDLNTNKNFTIPPRSIQNEKNISIFTTNMSLNGTQINHLTKWQLSTGANFGDKTNAYFDVNGLIRINTRLEESLTKDNIFTVEQRSSYIQFQTARKKREITVNKIEPRTVLGTEIQLSMIGSCLDANNNAASQCTYLPGLVTDKSTIPESTLFPSKILENSKFGDVVSPESVEAMKQPGFQMGANGDQYGIDLYFPNAGSTYGNAQSNQTSVSRTEDIENTPVGIYSTVRRIVRANHKEAVIGRTVRGFGAIAGDKNALLNSAFQLTGLLLPDADPQIEGSDKPYNKNINVNLFFAANNTRIPTNSYTFYHSGIGKAKSPYKDANNVNQIPAASFDSIWIGVSPVKKYTFSSKSRYELTSPAKILSAAGAEGGFNSNINIATNINGQNFSNYLMKDFYSQIYLQVFSHDANFHTTTKFTEETNFYPHISITGNITTLNNIWKYYGGMIGGEKINAYVGTDFTQYTNDGWTFSGGAIGYTNPDNDYYSQVLGNVSKKISLGKNSNLVLSTGFNYAIDRKAEIDRFIVKSPGSSVTLGARANLGDVSLGLVNYFGALLPNSIANTLLADVSWKLSNNFLISGYYTPINESNNRSRFGASARWKLSDKENSPILSFGWNNNEYNLGSGPLGNKLGATDNVFSIMFKFARF</sequence>
<organism evidence="1 2">
    <name type="scientific">Dulcicalothrix desertica PCC 7102</name>
    <dbReference type="NCBI Taxonomy" id="232991"/>
    <lineage>
        <taxon>Bacteria</taxon>
        <taxon>Bacillati</taxon>
        <taxon>Cyanobacteriota</taxon>
        <taxon>Cyanophyceae</taxon>
        <taxon>Nostocales</taxon>
        <taxon>Calotrichaceae</taxon>
        <taxon>Dulcicalothrix</taxon>
    </lineage>
</organism>
<dbReference type="AlphaFoldDB" id="A0A433VJ40"/>
<accession>A0A433VJ40</accession>
<evidence type="ECO:0000313" key="2">
    <source>
        <dbReference type="Proteomes" id="UP000271624"/>
    </source>
</evidence>
<keyword evidence="2" id="KW-1185">Reference proteome</keyword>
<name>A0A433VJ40_9CYAN</name>
<gene>
    <name evidence="1" type="ORF">DSM106972_032980</name>
</gene>
<comment type="caution">
    <text evidence="1">The sequence shown here is derived from an EMBL/GenBank/DDBJ whole genome shotgun (WGS) entry which is preliminary data.</text>
</comment>
<dbReference type="RefSeq" id="WP_127081769.1">
    <property type="nucleotide sequence ID" value="NZ_RSCL01000007.1"/>
</dbReference>
<dbReference type="Proteomes" id="UP000271624">
    <property type="component" value="Unassembled WGS sequence"/>
</dbReference>
<protein>
    <submittedName>
        <fullName evidence="1">Uncharacterized protein</fullName>
    </submittedName>
</protein>